<name>A0A285IBH1_9FIRM</name>
<protein>
    <submittedName>
        <fullName evidence="1">Class IIb bacteriocin, lactobin A/cerein 7B family</fullName>
    </submittedName>
</protein>
<accession>A0A285IBH1</accession>
<dbReference type="RefSeq" id="WP_097019380.1">
    <property type="nucleotide sequence ID" value="NZ_OBDZ01000037.1"/>
</dbReference>
<dbReference type="EMBL" id="OBDZ01000037">
    <property type="protein sequence ID" value="SNY45300.1"/>
    <property type="molecule type" value="Genomic_DNA"/>
</dbReference>
<sequence>MRELNEQELMMVDGGWIPFAGMQMRFSGLILKVHRDRYKDVSC</sequence>
<dbReference type="Proteomes" id="UP000219573">
    <property type="component" value="Unassembled WGS sequence"/>
</dbReference>
<organism evidence="1 2">
    <name type="scientific">Orenia metallireducens</name>
    <dbReference type="NCBI Taxonomy" id="1413210"/>
    <lineage>
        <taxon>Bacteria</taxon>
        <taxon>Bacillati</taxon>
        <taxon>Bacillota</taxon>
        <taxon>Clostridia</taxon>
        <taxon>Halanaerobiales</taxon>
        <taxon>Halobacteroidaceae</taxon>
        <taxon>Orenia</taxon>
    </lineage>
</organism>
<evidence type="ECO:0000313" key="1">
    <source>
        <dbReference type="EMBL" id="SNY45300.1"/>
    </source>
</evidence>
<reference evidence="2" key="1">
    <citation type="submission" date="2017-09" db="EMBL/GenBank/DDBJ databases">
        <authorList>
            <person name="Varghese N."/>
            <person name="Submissions S."/>
        </authorList>
    </citation>
    <scope>NUCLEOTIDE SEQUENCE [LARGE SCALE GENOMIC DNA]</scope>
    <source>
        <strain evidence="2">MSL47</strain>
    </source>
</reference>
<proteinExistence type="predicted"/>
<dbReference type="NCBIfam" id="TIGR03949">
    <property type="entry name" value="bact_IIb_cerein"/>
    <property type="match status" value="1"/>
</dbReference>
<dbReference type="AlphaFoldDB" id="A0A285IBH1"/>
<gene>
    <name evidence="1" type="ORF">SAMN06265827_13736</name>
</gene>
<dbReference type="InterPro" id="IPR023991">
    <property type="entry name" value="Bacteriocin_IIb_lactobn/cerein"/>
</dbReference>
<evidence type="ECO:0000313" key="2">
    <source>
        <dbReference type="Proteomes" id="UP000219573"/>
    </source>
</evidence>
<keyword evidence="2" id="KW-1185">Reference proteome</keyword>